<dbReference type="Proteomes" id="UP001304243">
    <property type="component" value="Unassembled WGS sequence"/>
</dbReference>
<dbReference type="EMBL" id="JASEJX010000011">
    <property type="protein sequence ID" value="KAK4520025.1"/>
    <property type="molecule type" value="Genomic_DNA"/>
</dbReference>
<feature type="compositionally biased region" description="Polar residues" evidence="1">
    <location>
        <begin position="87"/>
        <end position="102"/>
    </location>
</feature>
<proteinExistence type="predicted"/>
<organism evidence="2 3">
    <name type="scientific">Mucor velutinosus</name>
    <dbReference type="NCBI Taxonomy" id="708070"/>
    <lineage>
        <taxon>Eukaryota</taxon>
        <taxon>Fungi</taxon>
        <taxon>Fungi incertae sedis</taxon>
        <taxon>Mucoromycota</taxon>
        <taxon>Mucoromycotina</taxon>
        <taxon>Mucoromycetes</taxon>
        <taxon>Mucorales</taxon>
        <taxon>Mucorineae</taxon>
        <taxon>Mucoraceae</taxon>
        <taxon>Mucor</taxon>
    </lineage>
</organism>
<dbReference type="RefSeq" id="XP_064686691.1">
    <property type="nucleotide sequence ID" value="XM_064827407.1"/>
</dbReference>
<dbReference type="GeneID" id="89951839"/>
<sequence>MFGHVGLQGHSCKNCNHHYGKGYFCADDGASGSSKLARRISKIQPIVDKTLATEAGAAVLMAKSKEVSDTSIVSSVDAPVVDEVGSGTDTDSSSMEQTRNIGTENLCSRAQASLVDGMDDVSVADAESMQNMAAQERKLDALLI</sequence>
<evidence type="ECO:0000313" key="3">
    <source>
        <dbReference type="Proteomes" id="UP001304243"/>
    </source>
</evidence>
<feature type="region of interest" description="Disordered" evidence="1">
    <location>
        <begin position="81"/>
        <end position="102"/>
    </location>
</feature>
<accession>A0AAN7HVI4</accession>
<comment type="caution">
    <text evidence="2">The sequence shown here is derived from an EMBL/GenBank/DDBJ whole genome shotgun (WGS) entry which is preliminary data.</text>
</comment>
<evidence type="ECO:0000256" key="1">
    <source>
        <dbReference type="SAM" id="MobiDB-lite"/>
    </source>
</evidence>
<name>A0AAN7HVI4_9FUNG</name>
<evidence type="ECO:0000313" key="2">
    <source>
        <dbReference type="EMBL" id="KAK4520025.1"/>
    </source>
</evidence>
<reference evidence="2 3" key="1">
    <citation type="submission" date="2022-11" db="EMBL/GenBank/DDBJ databases">
        <title>Mucor velutinosus strain NIH1002 WGS.</title>
        <authorList>
            <person name="Subramanian P."/>
            <person name="Mullikin J.C."/>
            <person name="Segre J.A."/>
            <person name="Zelazny A.M."/>
        </authorList>
    </citation>
    <scope>NUCLEOTIDE SEQUENCE [LARGE SCALE GENOMIC DNA]</scope>
    <source>
        <strain evidence="2 3">NIH1002</strain>
    </source>
</reference>
<dbReference type="AlphaFoldDB" id="A0AAN7HVI4"/>
<gene>
    <name evidence="2" type="ORF">ATC70_008153</name>
</gene>
<protein>
    <submittedName>
        <fullName evidence="2">Uncharacterized protein</fullName>
    </submittedName>
</protein>
<keyword evidence="3" id="KW-1185">Reference proteome</keyword>